<feature type="non-terminal residue" evidence="2">
    <location>
        <position position="1"/>
    </location>
</feature>
<accession>A0A168RAF8</accession>
<reference evidence="2" key="1">
    <citation type="submission" date="2016-02" db="EMBL/GenBank/DDBJ databases">
        <authorList>
            <person name="Wen L."/>
            <person name="He K."/>
            <person name="Yang H."/>
        </authorList>
    </citation>
    <scope>NUCLEOTIDE SEQUENCE</scope>
</reference>
<dbReference type="SUPFAM" id="SSF55608">
    <property type="entry name" value="Homing endonucleases"/>
    <property type="match status" value="2"/>
</dbReference>
<proteinExistence type="predicted"/>
<organism evidence="2">
    <name type="scientific">Hypomyces aurantius</name>
    <dbReference type="NCBI Taxonomy" id="29852"/>
    <lineage>
        <taxon>Eukaryota</taxon>
        <taxon>Fungi</taxon>
        <taxon>Dikarya</taxon>
        <taxon>Ascomycota</taxon>
        <taxon>Pezizomycotina</taxon>
        <taxon>Sordariomycetes</taxon>
        <taxon>Hypocreomycetidae</taxon>
        <taxon>Hypocreales</taxon>
        <taxon>Hypocreaceae</taxon>
        <taxon>Hypomyces</taxon>
    </lineage>
</organism>
<dbReference type="GeneID" id="27910802"/>
<dbReference type="RefSeq" id="YP_009254014.1">
    <property type="nucleotide sequence ID" value="NC_030206.1"/>
</dbReference>
<dbReference type="Pfam" id="PF00961">
    <property type="entry name" value="LAGLIDADG_1"/>
    <property type="match status" value="2"/>
</dbReference>
<dbReference type="GO" id="GO:0004519">
    <property type="term" value="F:endonuclease activity"/>
    <property type="evidence" value="ECO:0007669"/>
    <property type="project" value="InterPro"/>
</dbReference>
<protein>
    <recommendedName>
        <fullName evidence="1">Homing endonuclease LAGLIDADG domain-containing protein</fullName>
    </recommendedName>
</protein>
<evidence type="ECO:0000259" key="1">
    <source>
        <dbReference type="Pfam" id="PF00961"/>
    </source>
</evidence>
<dbReference type="PANTHER" id="PTHR36181:SF1">
    <property type="entry name" value="LAGLIDADG ENDONUCLEASE"/>
    <property type="match status" value="1"/>
</dbReference>
<dbReference type="EMBL" id="KU666552">
    <property type="protein sequence ID" value="ANC62699.1"/>
    <property type="molecule type" value="Genomic_DNA"/>
</dbReference>
<dbReference type="FunFam" id="3.10.28.10:FF:000007">
    <property type="entry name" value="Intron-encoded DNA endonuclease aI3"/>
    <property type="match status" value="1"/>
</dbReference>
<dbReference type="PANTHER" id="PTHR36181">
    <property type="entry name" value="INTRON-ENCODED ENDONUCLEASE AI3-RELATED"/>
    <property type="match status" value="1"/>
</dbReference>
<gene>
    <name evidence="2" type="primary">orf309</name>
</gene>
<feature type="domain" description="Homing endonuclease LAGLIDADG" evidence="1">
    <location>
        <begin position="50"/>
        <end position="146"/>
    </location>
</feature>
<dbReference type="InterPro" id="IPR027434">
    <property type="entry name" value="Homing_endonucl"/>
</dbReference>
<dbReference type="GO" id="GO:0005739">
    <property type="term" value="C:mitochondrion"/>
    <property type="evidence" value="ECO:0007669"/>
    <property type="project" value="UniProtKB-ARBA"/>
</dbReference>
<name>A0A168RAF8_9HYPO</name>
<feature type="domain" description="Homing endonuclease LAGLIDADG" evidence="1">
    <location>
        <begin position="172"/>
        <end position="286"/>
    </location>
</feature>
<keyword evidence="2" id="KW-0496">Mitochondrion</keyword>
<dbReference type="InterPro" id="IPR004860">
    <property type="entry name" value="LAGLIDADG_dom"/>
</dbReference>
<dbReference type="Gene3D" id="3.10.28.10">
    <property type="entry name" value="Homing endonucleases"/>
    <property type="match status" value="2"/>
</dbReference>
<geneLocation type="mitochondrion" evidence="2"/>
<sequence length="309" mass="35196">TLVSKIYSYYNLNIAKVIPAEDISKALSDYKIKNDAAVFTNHKDDLGYYLAGLLEGDGNISLPSSGVTTLNRVLNPRIVFTSHIDNLGMYAFIQPELGNIGRFQKSGDNVLRYIIGDMKSIIQFINLIHGKLRTPKNKRFNDLIKFINLKYALNISESLLDNSNLQENAWFTGFTEADGHFGIKYVESRPKSETRKRSVSESVSLKFRLDQRAFDKSTSTDMRPFMENLASFLSCNLKSYTNNTNSEVLSLTVSAISDLKLIIGYFNKYPLIGDKLNDFKRWEIVYNMIISKEHLSEEGRLKIRSLINK</sequence>
<dbReference type="AlphaFoldDB" id="A0A168RAF8"/>
<dbReference type="InterPro" id="IPR051289">
    <property type="entry name" value="LAGLIDADG_Endonuclease"/>
</dbReference>
<evidence type="ECO:0000313" key="2">
    <source>
        <dbReference type="EMBL" id="ANC62699.1"/>
    </source>
</evidence>